<dbReference type="Proteomes" id="UP000178256">
    <property type="component" value="Unassembled WGS sequence"/>
</dbReference>
<sequence>METPILSNPQQTKSNLWIGLMIWVHIIILNILFVILIYALNAFLNISSWDFWIYIKEVLNILILLFAVWYGLRSVFKRTAVNLENHFWISFFAVLISLLIQILIVLFVVFAKAEVSILGIAPALIWLSISSLILQDIVVFISVFYFLKRKTQGMSVENLSKYTLGFVVFLLLAVSANATTYYFISKWSQESLQSQDFQKKLISVSRPDENPYYSISLPSEWKVGKNDIGAGLDTRLIGYTYGPYVDLSCEPLWPAECDLTAPSNVNLSVFVYENSTGLNARDYVKTLYESFPYPAKLSDGFVSTSFEIIPKTEIRGEGVKITNYFVGGDRGYQYYFTNSSYIYWILVDYKFSKVDTEKGIKESYQKLSDEYQLVIDYLVDSFTPVIPKETASQDQTANEIDIKIGDKLGEMAVLSINPYNSSFGPISKNNVKIVLHGPITVTGRYEYLVSEGYGTIGPCMSDFDMDSLQKLPWIGSEEDQSKQWFCFSNEDQALRDLGKSSKLVTVSIDNYVLKSYPSEVIDTAELVRVIK</sequence>
<feature type="transmembrane region" description="Helical" evidence="1">
    <location>
        <begin position="16"/>
        <end position="39"/>
    </location>
</feature>
<keyword evidence="1" id="KW-0472">Membrane</keyword>
<evidence type="ECO:0000256" key="1">
    <source>
        <dbReference type="SAM" id="Phobius"/>
    </source>
</evidence>
<feature type="transmembrane region" description="Helical" evidence="1">
    <location>
        <begin position="159"/>
        <end position="184"/>
    </location>
</feature>
<protein>
    <submittedName>
        <fullName evidence="2">Uncharacterized protein</fullName>
    </submittedName>
</protein>
<dbReference type="AlphaFoldDB" id="A0A1F8GMM7"/>
<dbReference type="EMBL" id="MGKL01000008">
    <property type="protein sequence ID" value="OGN26220.1"/>
    <property type="molecule type" value="Genomic_DNA"/>
</dbReference>
<evidence type="ECO:0000313" key="3">
    <source>
        <dbReference type="Proteomes" id="UP000178256"/>
    </source>
</evidence>
<proteinExistence type="predicted"/>
<reference evidence="2 3" key="1">
    <citation type="journal article" date="2016" name="Nat. Commun.">
        <title>Thousands of microbial genomes shed light on interconnected biogeochemical processes in an aquifer system.</title>
        <authorList>
            <person name="Anantharaman K."/>
            <person name="Brown C.T."/>
            <person name="Hug L.A."/>
            <person name="Sharon I."/>
            <person name="Castelle C.J."/>
            <person name="Probst A.J."/>
            <person name="Thomas B.C."/>
            <person name="Singh A."/>
            <person name="Wilkins M.J."/>
            <person name="Karaoz U."/>
            <person name="Brodie E.L."/>
            <person name="Williams K.H."/>
            <person name="Hubbard S.S."/>
            <person name="Banfield J.F."/>
        </authorList>
    </citation>
    <scope>NUCLEOTIDE SEQUENCE [LARGE SCALE GENOMIC DNA]</scope>
</reference>
<name>A0A1F8GMM7_9BACT</name>
<evidence type="ECO:0000313" key="2">
    <source>
        <dbReference type="EMBL" id="OGN26220.1"/>
    </source>
</evidence>
<accession>A0A1F8GMM7</accession>
<feature type="transmembrane region" description="Helical" evidence="1">
    <location>
        <begin position="87"/>
        <end position="111"/>
    </location>
</feature>
<comment type="caution">
    <text evidence="2">The sequence shown here is derived from an EMBL/GenBank/DDBJ whole genome shotgun (WGS) entry which is preliminary data.</text>
</comment>
<dbReference type="STRING" id="1802697.A2925_04895"/>
<feature type="transmembrane region" description="Helical" evidence="1">
    <location>
        <begin position="51"/>
        <end position="72"/>
    </location>
</feature>
<organism evidence="2 3">
    <name type="scientific">Candidatus Yanofskybacteria bacterium RIFCSPLOWO2_01_FULL_44_22</name>
    <dbReference type="NCBI Taxonomy" id="1802697"/>
    <lineage>
        <taxon>Bacteria</taxon>
        <taxon>Candidatus Yanofskyibacteriota</taxon>
    </lineage>
</organism>
<keyword evidence="1" id="KW-1133">Transmembrane helix</keyword>
<feature type="transmembrane region" description="Helical" evidence="1">
    <location>
        <begin position="123"/>
        <end position="147"/>
    </location>
</feature>
<keyword evidence="1" id="KW-0812">Transmembrane</keyword>
<gene>
    <name evidence="2" type="ORF">A2925_04895</name>
</gene>